<sequence length="180" mass="20511">MKYIYTILLLAITVTVSAQEDLEKAFEIERDSIQKLIELAADDETELNRLIDVMSKKEEAFQKGFTKQTNEKIASENSKIKSELDRIELQTIKKLDSIVKANDKELAANFSIIEEAPKPKSKLLLKFIDYNNQGNPNSWIIERIEKKDLEAIAKELNIPIENGDSDQSALVDKIKKTLQS</sequence>
<dbReference type="Proteomes" id="UP000199559">
    <property type="component" value="Unassembled WGS sequence"/>
</dbReference>
<feature type="chain" id="PRO_5011744823" evidence="1">
    <location>
        <begin position="19"/>
        <end position="180"/>
    </location>
</feature>
<evidence type="ECO:0000313" key="3">
    <source>
        <dbReference type="Proteomes" id="UP000199559"/>
    </source>
</evidence>
<organism evidence="2 3">
    <name type="scientific">Olleya namhaensis</name>
    <dbReference type="NCBI Taxonomy" id="1144750"/>
    <lineage>
        <taxon>Bacteria</taxon>
        <taxon>Pseudomonadati</taxon>
        <taxon>Bacteroidota</taxon>
        <taxon>Flavobacteriia</taxon>
        <taxon>Flavobacteriales</taxon>
        <taxon>Flavobacteriaceae</taxon>
    </lineage>
</organism>
<keyword evidence="1" id="KW-0732">Signal</keyword>
<dbReference type="AlphaFoldDB" id="A0A1I3SI18"/>
<gene>
    <name evidence="2" type="ORF">SAMN05443431_11091</name>
</gene>
<protein>
    <submittedName>
        <fullName evidence="2">Uncharacterized protein</fullName>
    </submittedName>
</protein>
<proteinExistence type="predicted"/>
<accession>A0A1I3SI18</accession>
<evidence type="ECO:0000256" key="1">
    <source>
        <dbReference type="SAM" id="SignalP"/>
    </source>
</evidence>
<reference evidence="3" key="1">
    <citation type="submission" date="2016-10" db="EMBL/GenBank/DDBJ databases">
        <authorList>
            <person name="Varghese N."/>
            <person name="Submissions S."/>
        </authorList>
    </citation>
    <scope>NUCLEOTIDE SEQUENCE [LARGE SCALE GENOMIC DNA]</scope>
    <source>
        <strain evidence="3">DSM 28881</strain>
    </source>
</reference>
<dbReference type="RefSeq" id="WP_090841967.1">
    <property type="nucleotide sequence ID" value="NZ_FORM01000010.1"/>
</dbReference>
<feature type="signal peptide" evidence="1">
    <location>
        <begin position="1"/>
        <end position="18"/>
    </location>
</feature>
<dbReference type="EMBL" id="FORM01000010">
    <property type="protein sequence ID" value="SFJ58354.1"/>
    <property type="molecule type" value="Genomic_DNA"/>
</dbReference>
<keyword evidence="3" id="KW-1185">Reference proteome</keyword>
<dbReference type="STRING" id="1144750.SAMN05443431_11091"/>
<evidence type="ECO:0000313" key="2">
    <source>
        <dbReference type="EMBL" id="SFJ58354.1"/>
    </source>
</evidence>
<name>A0A1I3SI18_9FLAO</name>